<comment type="caution">
    <text evidence="2">The sequence shown here is derived from an EMBL/GenBank/DDBJ whole genome shotgun (WGS) entry which is preliminary data.</text>
</comment>
<organism evidence="2 5">
    <name type="scientific">Antrihabitans spumae</name>
    <dbReference type="NCBI Taxonomy" id="3373370"/>
    <lineage>
        <taxon>Bacteria</taxon>
        <taxon>Bacillati</taxon>
        <taxon>Actinomycetota</taxon>
        <taxon>Actinomycetes</taxon>
        <taxon>Mycobacteriales</taxon>
        <taxon>Nocardiaceae</taxon>
        <taxon>Antrihabitans</taxon>
    </lineage>
</organism>
<gene>
    <name evidence="3" type="ORF">ACHIPV_20760</name>
    <name evidence="2" type="ORF">ACHIRB_20965</name>
</gene>
<dbReference type="RefSeq" id="WP_395125613.1">
    <property type="nucleotide sequence ID" value="NZ_JBIMSN010000096.1"/>
</dbReference>
<dbReference type="InterPro" id="IPR041657">
    <property type="entry name" value="HTH_17"/>
</dbReference>
<evidence type="ECO:0000313" key="2">
    <source>
        <dbReference type="EMBL" id="MFH5231015.1"/>
    </source>
</evidence>
<dbReference type="SUPFAM" id="SSF46955">
    <property type="entry name" value="Putative DNA-binding domain"/>
    <property type="match status" value="1"/>
</dbReference>
<name>A0ABW7KCG8_9NOCA</name>
<reference evidence="4 5" key="1">
    <citation type="submission" date="2024-10" db="EMBL/GenBank/DDBJ databases">
        <authorList>
            <person name="Riesco R."/>
        </authorList>
    </citation>
    <scope>NUCLEOTIDE SEQUENCE [LARGE SCALE GENOMIC DNA]</scope>
    <source>
        <strain evidence="3 4">NCIMB 15448</strain>
        <strain evidence="2 5">NCIMB 15450</strain>
    </source>
</reference>
<proteinExistence type="predicted"/>
<dbReference type="Proteomes" id="UP001609219">
    <property type="component" value="Unassembled WGS sequence"/>
</dbReference>
<sequence length="122" mass="13324">MVVPAGSARLLVEALRQLEQFARERGGRFSGPLVALRDELVAAATDAATDADARTQERLDDWLAPSGHDLLDSNEVARILGCSPSNARDLARRGTLPAVRTGGRWLFEADVVRVRVHRREPA</sequence>
<dbReference type="Proteomes" id="UP001609176">
    <property type="component" value="Unassembled WGS sequence"/>
</dbReference>
<dbReference type="Pfam" id="PF12728">
    <property type="entry name" value="HTH_17"/>
    <property type="match status" value="1"/>
</dbReference>
<keyword evidence="5" id="KW-1185">Reference proteome</keyword>
<dbReference type="EMBL" id="JBIMSN010000096">
    <property type="protein sequence ID" value="MFH5231015.1"/>
    <property type="molecule type" value="Genomic_DNA"/>
</dbReference>
<dbReference type="EMBL" id="JBIMSP010000039">
    <property type="protein sequence ID" value="MFH5244285.1"/>
    <property type="molecule type" value="Genomic_DNA"/>
</dbReference>
<evidence type="ECO:0000259" key="1">
    <source>
        <dbReference type="Pfam" id="PF12728"/>
    </source>
</evidence>
<evidence type="ECO:0000313" key="3">
    <source>
        <dbReference type="EMBL" id="MFH5244285.1"/>
    </source>
</evidence>
<evidence type="ECO:0000313" key="4">
    <source>
        <dbReference type="Proteomes" id="UP001609176"/>
    </source>
</evidence>
<accession>A0ABW7KCG8</accession>
<feature type="domain" description="Helix-turn-helix" evidence="1">
    <location>
        <begin position="70"/>
        <end position="110"/>
    </location>
</feature>
<evidence type="ECO:0000313" key="5">
    <source>
        <dbReference type="Proteomes" id="UP001609219"/>
    </source>
</evidence>
<dbReference type="InterPro" id="IPR009061">
    <property type="entry name" value="DNA-bd_dom_put_sf"/>
</dbReference>
<protein>
    <submittedName>
        <fullName evidence="2">Helix-turn-helix domain-containing protein</fullName>
    </submittedName>
</protein>